<organism evidence="2 3">
    <name type="scientific">Characodon lateralis</name>
    <dbReference type="NCBI Taxonomy" id="208331"/>
    <lineage>
        <taxon>Eukaryota</taxon>
        <taxon>Metazoa</taxon>
        <taxon>Chordata</taxon>
        <taxon>Craniata</taxon>
        <taxon>Vertebrata</taxon>
        <taxon>Euteleostomi</taxon>
        <taxon>Actinopterygii</taxon>
        <taxon>Neopterygii</taxon>
        <taxon>Teleostei</taxon>
        <taxon>Neoteleostei</taxon>
        <taxon>Acanthomorphata</taxon>
        <taxon>Ovalentaria</taxon>
        <taxon>Atherinomorphae</taxon>
        <taxon>Cyprinodontiformes</taxon>
        <taxon>Goodeidae</taxon>
        <taxon>Characodon</taxon>
    </lineage>
</organism>
<evidence type="ECO:0000313" key="3">
    <source>
        <dbReference type="Proteomes" id="UP001352852"/>
    </source>
</evidence>
<evidence type="ECO:0000256" key="1">
    <source>
        <dbReference type="SAM" id="Phobius"/>
    </source>
</evidence>
<reference evidence="2 3" key="1">
    <citation type="submission" date="2021-06" db="EMBL/GenBank/DDBJ databases">
        <authorList>
            <person name="Palmer J.M."/>
        </authorList>
    </citation>
    <scope>NUCLEOTIDE SEQUENCE [LARGE SCALE GENOMIC DNA]</scope>
    <source>
        <strain evidence="2 3">CL_MEX2019</strain>
        <tissue evidence="2">Muscle</tissue>
    </source>
</reference>
<keyword evidence="1" id="KW-0472">Membrane</keyword>
<sequence length="71" mass="7910">MKDSSLGGKDDITTRTKYCQVEEHRAASFPLQCEISKYCLSDISPDFFLLTGCTIMFPLSCLHLGPISLVH</sequence>
<name>A0ABU7F3R4_9TELE</name>
<feature type="transmembrane region" description="Helical" evidence="1">
    <location>
        <begin position="47"/>
        <end position="70"/>
    </location>
</feature>
<gene>
    <name evidence="2" type="ORF">CHARACLAT_016975</name>
</gene>
<protein>
    <submittedName>
        <fullName evidence="2">Uncharacterized protein</fullName>
    </submittedName>
</protein>
<dbReference type="EMBL" id="JAHUTJ010075177">
    <property type="protein sequence ID" value="MED6294057.1"/>
    <property type="molecule type" value="Genomic_DNA"/>
</dbReference>
<keyword evidence="3" id="KW-1185">Reference proteome</keyword>
<accession>A0ABU7F3R4</accession>
<dbReference type="Proteomes" id="UP001352852">
    <property type="component" value="Unassembled WGS sequence"/>
</dbReference>
<keyword evidence="1" id="KW-0812">Transmembrane</keyword>
<evidence type="ECO:0000313" key="2">
    <source>
        <dbReference type="EMBL" id="MED6294057.1"/>
    </source>
</evidence>
<keyword evidence="1" id="KW-1133">Transmembrane helix</keyword>
<comment type="caution">
    <text evidence="2">The sequence shown here is derived from an EMBL/GenBank/DDBJ whole genome shotgun (WGS) entry which is preliminary data.</text>
</comment>
<proteinExistence type="predicted"/>